<feature type="compositionally biased region" description="Polar residues" evidence="1">
    <location>
        <begin position="38"/>
        <end position="54"/>
    </location>
</feature>
<dbReference type="Proteomes" id="UP001160148">
    <property type="component" value="Unassembled WGS sequence"/>
</dbReference>
<evidence type="ECO:0000313" key="3">
    <source>
        <dbReference type="Proteomes" id="UP001160148"/>
    </source>
</evidence>
<feature type="region of interest" description="Disordered" evidence="1">
    <location>
        <begin position="37"/>
        <end position="77"/>
    </location>
</feature>
<evidence type="ECO:0000313" key="2">
    <source>
        <dbReference type="EMBL" id="CAI6352156.1"/>
    </source>
</evidence>
<feature type="compositionally biased region" description="Basic and acidic residues" evidence="1">
    <location>
        <begin position="55"/>
        <end position="66"/>
    </location>
</feature>
<dbReference type="EMBL" id="CARXXK010000001">
    <property type="protein sequence ID" value="CAI6352156.1"/>
    <property type="molecule type" value="Genomic_DNA"/>
</dbReference>
<accession>A0AAV0W8K3</accession>
<sequence length="105" mass="11516">MTNKTFILPVDVPVLDSLPFTQQSHYDERTAKVFGSIVENTSGESRTGGQTQRSIGREVDSSDGSKLDCSPVDNTKRQTAGTYEPFAFAAFGDEHALCNMYCTNK</sequence>
<comment type="caution">
    <text evidence="2">The sequence shown here is derived from an EMBL/GenBank/DDBJ whole genome shotgun (WGS) entry which is preliminary data.</text>
</comment>
<organism evidence="2 3">
    <name type="scientific">Macrosiphum euphorbiae</name>
    <name type="common">potato aphid</name>
    <dbReference type="NCBI Taxonomy" id="13131"/>
    <lineage>
        <taxon>Eukaryota</taxon>
        <taxon>Metazoa</taxon>
        <taxon>Ecdysozoa</taxon>
        <taxon>Arthropoda</taxon>
        <taxon>Hexapoda</taxon>
        <taxon>Insecta</taxon>
        <taxon>Pterygota</taxon>
        <taxon>Neoptera</taxon>
        <taxon>Paraneoptera</taxon>
        <taxon>Hemiptera</taxon>
        <taxon>Sternorrhyncha</taxon>
        <taxon>Aphidomorpha</taxon>
        <taxon>Aphidoidea</taxon>
        <taxon>Aphididae</taxon>
        <taxon>Macrosiphini</taxon>
        <taxon>Macrosiphum</taxon>
    </lineage>
</organism>
<name>A0AAV0W8K3_9HEMI</name>
<proteinExistence type="predicted"/>
<reference evidence="2 3" key="1">
    <citation type="submission" date="2023-01" db="EMBL/GenBank/DDBJ databases">
        <authorList>
            <person name="Whitehead M."/>
        </authorList>
    </citation>
    <scope>NUCLEOTIDE SEQUENCE [LARGE SCALE GENOMIC DNA]</scope>
</reference>
<evidence type="ECO:0000256" key="1">
    <source>
        <dbReference type="SAM" id="MobiDB-lite"/>
    </source>
</evidence>
<gene>
    <name evidence="2" type="ORF">MEUPH1_LOCUS8435</name>
</gene>
<keyword evidence="3" id="KW-1185">Reference proteome</keyword>
<dbReference type="AlphaFoldDB" id="A0AAV0W8K3"/>
<protein>
    <submittedName>
        <fullName evidence="2">Uncharacterized protein</fullName>
    </submittedName>
</protein>